<evidence type="ECO:0000313" key="1">
    <source>
        <dbReference type="EMBL" id="TWT84793.1"/>
    </source>
</evidence>
<dbReference type="SUPFAM" id="SSF50969">
    <property type="entry name" value="YVTN repeat-like/Quinoprotein amine dehydrogenase"/>
    <property type="match status" value="1"/>
</dbReference>
<dbReference type="OrthoDB" id="9829690at2"/>
<comment type="caution">
    <text evidence="1">The sequence shown here is derived from an EMBL/GenBank/DDBJ whole genome shotgun (WGS) entry which is preliminary data.</text>
</comment>
<keyword evidence="2" id="KW-1185">Reference proteome</keyword>
<dbReference type="InterPro" id="IPR011044">
    <property type="entry name" value="Quino_amine_DH_bsu"/>
</dbReference>
<evidence type="ECO:0000313" key="2">
    <source>
        <dbReference type="Proteomes" id="UP000315010"/>
    </source>
</evidence>
<reference evidence="1 2" key="1">
    <citation type="submission" date="2019-02" db="EMBL/GenBank/DDBJ databases">
        <title>Deep-cultivation of Planctomycetes and their phenomic and genomic characterization uncovers novel biology.</title>
        <authorList>
            <person name="Wiegand S."/>
            <person name="Jogler M."/>
            <person name="Boedeker C."/>
            <person name="Pinto D."/>
            <person name="Vollmers J."/>
            <person name="Rivas-Marin E."/>
            <person name="Kohn T."/>
            <person name="Peeters S.H."/>
            <person name="Heuer A."/>
            <person name="Rast P."/>
            <person name="Oberbeckmann S."/>
            <person name="Bunk B."/>
            <person name="Jeske O."/>
            <person name="Meyerdierks A."/>
            <person name="Storesund J.E."/>
            <person name="Kallscheuer N."/>
            <person name="Luecker S."/>
            <person name="Lage O.M."/>
            <person name="Pohl T."/>
            <person name="Merkel B.J."/>
            <person name="Hornburger P."/>
            <person name="Mueller R.-W."/>
            <person name="Bruemmer F."/>
            <person name="Labrenz M."/>
            <person name="Spormann A.M."/>
            <person name="Op Den Camp H."/>
            <person name="Overmann J."/>
            <person name="Amann R."/>
            <person name="Jetten M.S.M."/>
            <person name="Mascher T."/>
            <person name="Medema M.H."/>
            <person name="Devos D.P."/>
            <person name="Kaster A.-K."/>
            <person name="Ovreas L."/>
            <person name="Rohde M."/>
            <person name="Galperin M.Y."/>
            <person name="Jogler C."/>
        </authorList>
    </citation>
    <scope>NUCLEOTIDE SEQUENCE [LARGE SCALE GENOMIC DNA]</scope>
    <source>
        <strain evidence="1 2">CA13</strain>
    </source>
</reference>
<dbReference type="Proteomes" id="UP000315010">
    <property type="component" value="Unassembled WGS sequence"/>
</dbReference>
<accession>A0A5C5ZE39</accession>
<organism evidence="1 2">
    <name type="scientific">Novipirellula herctigrandis</name>
    <dbReference type="NCBI Taxonomy" id="2527986"/>
    <lineage>
        <taxon>Bacteria</taxon>
        <taxon>Pseudomonadati</taxon>
        <taxon>Planctomycetota</taxon>
        <taxon>Planctomycetia</taxon>
        <taxon>Pirellulales</taxon>
        <taxon>Pirellulaceae</taxon>
        <taxon>Novipirellula</taxon>
    </lineage>
</organism>
<dbReference type="RefSeq" id="WP_146402671.1">
    <property type="nucleotide sequence ID" value="NZ_SJPJ01000001.1"/>
</dbReference>
<protein>
    <submittedName>
        <fullName evidence="1">Uncharacterized protein</fullName>
    </submittedName>
</protein>
<name>A0A5C5ZE39_9BACT</name>
<sequence length="326" mass="36352">MILRTDGENPSLYQVNLKTTECKHLIDLDVAGIRSVVGNGDQFIVLRQAETKEGKTLFADTWSTTRLMRIKITTLAFLRPVKPKQKGLVTHIVWSDDRTKVAFVQAVRTPRDGGYTVSRSLQVKSLDQPSPYPDDRLDEYLLVPIGFSSSQDSLILEGWCFKEKARGIASMNLTTRVVSLLSPDTKSVTTLSRHRGDHDWIVVSHQSNTKGSKIELFDPSTKSIREFVSGDELAYMDHPWEPAVAFDLSGQRMAVATRNGVNVFDTETRQRVQQHVLSLPGTPLKLRPLIFAADSGGFVLATVDGIPHTDPSTKNDLHLIRISTDQ</sequence>
<proteinExistence type="predicted"/>
<dbReference type="EMBL" id="SJPJ01000001">
    <property type="protein sequence ID" value="TWT84793.1"/>
    <property type="molecule type" value="Genomic_DNA"/>
</dbReference>
<gene>
    <name evidence="1" type="ORF">CA13_62730</name>
</gene>
<dbReference type="AlphaFoldDB" id="A0A5C5ZE39"/>